<dbReference type="AlphaFoldDB" id="A0A0J9E116"/>
<dbReference type="EMBL" id="LFTY01000002">
    <property type="protein sequence ID" value="KMW56372.1"/>
    <property type="molecule type" value="Genomic_DNA"/>
</dbReference>
<dbReference type="InterPro" id="IPR004846">
    <property type="entry name" value="T2SS/T3SS_dom"/>
</dbReference>
<dbReference type="OrthoDB" id="9775455at2"/>
<accession>A0A0J9E116</accession>
<proteinExistence type="inferred from homology"/>
<keyword evidence="2" id="KW-0732">Signal</keyword>
<gene>
    <name evidence="5" type="ORF">AIOL_001324</name>
</gene>
<evidence type="ECO:0000259" key="3">
    <source>
        <dbReference type="Pfam" id="PF00263"/>
    </source>
</evidence>
<dbReference type="Pfam" id="PF00263">
    <property type="entry name" value="Secretin"/>
    <property type="match status" value="1"/>
</dbReference>
<dbReference type="InterPro" id="IPR032789">
    <property type="entry name" value="T2SS-T3SS_pil_N"/>
</dbReference>
<dbReference type="PANTHER" id="PTHR30332:SF17">
    <property type="entry name" value="TYPE IV PILIATION SYSTEM PROTEIN DR_0774-RELATED"/>
    <property type="match status" value="1"/>
</dbReference>
<dbReference type="RefSeq" id="WP_082152453.1">
    <property type="nucleotide sequence ID" value="NZ_LFTY01000002.1"/>
</dbReference>
<sequence>MKYLVILFSMFLGTVALAQGSNTGSRIDIARGTGLIIDLPAPVHHAFVANPGVADIEAVGETAIYAYGVGTGVTTLITTDAEGRLIAEYELRVFRDTAQDRQNLSRLGLGNSVGITYLGDRATISGSINSPEEARRLDALKGQLSGDDTVADLTEYKGDTQIRLDLRIAEVQTAGLRRLGIRLGGIRSSGLLNALASQGIAQILAEPSLVTTNGQAAELFSGGEFPVASGEDNSQTSGRRYGVTLAFTPTLLSNDKVSVDLFAEISAPVAAQATDTAGVPGRTVRSLTNTAEIEDGQTYAMGGLFQQTSDFNASRIPGLSEIPVFGPFFRAERHEATESELLILVTPTILGSDDSETARVAPSKPVNDLVGFTVRPELLK</sequence>
<reference evidence="5 6" key="1">
    <citation type="submission" date="2015-06" db="EMBL/GenBank/DDBJ databases">
        <title>Draft genome sequence of an Alphaproteobacteria species associated to the Mediterranean sponge Oscarella lobularis.</title>
        <authorList>
            <person name="Jourda C."/>
            <person name="Santini S."/>
            <person name="Claverie J.-M."/>
        </authorList>
    </citation>
    <scope>NUCLEOTIDE SEQUENCE [LARGE SCALE GENOMIC DNA]</scope>
    <source>
        <strain evidence="5">IGS</strain>
    </source>
</reference>
<evidence type="ECO:0000313" key="5">
    <source>
        <dbReference type="EMBL" id="KMW56372.1"/>
    </source>
</evidence>
<evidence type="ECO:0000256" key="2">
    <source>
        <dbReference type="SAM" id="SignalP"/>
    </source>
</evidence>
<feature type="domain" description="Pilus formation protein N-terminal" evidence="4">
    <location>
        <begin position="27"/>
        <end position="93"/>
    </location>
</feature>
<comment type="caution">
    <text evidence="5">The sequence shown here is derived from an EMBL/GenBank/DDBJ whole genome shotgun (WGS) entry which is preliminary data.</text>
</comment>
<name>A0A0J9E116_9RHOB</name>
<evidence type="ECO:0000256" key="1">
    <source>
        <dbReference type="RuleBase" id="RU004003"/>
    </source>
</evidence>
<evidence type="ECO:0000313" key="6">
    <source>
        <dbReference type="Proteomes" id="UP000037178"/>
    </source>
</evidence>
<dbReference type="Pfam" id="PF13629">
    <property type="entry name" value="T2SS-T3SS_pil_N"/>
    <property type="match status" value="1"/>
</dbReference>
<dbReference type="GO" id="GO:0009306">
    <property type="term" value="P:protein secretion"/>
    <property type="evidence" value="ECO:0007669"/>
    <property type="project" value="InterPro"/>
</dbReference>
<feature type="signal peptide" evidence="2">
    <location>
        <begin position="1"/>
        <end position="18"/>
    </location>
</feature>
<feature type="domain" description="Type II/III secretion system secretin-like" evidence="3">
    <location>
        <begin position="194"/>
        <end position="350"/>
    </location>
</feature>
<dbReference type="InterPro" id="IPR050810">
    <property type="entry name" value="Bact_Secretion_Sys_Channel"/>
</dbReference>
<dbReference type="PATRIC" id="fig|1675527.3.peg.1408"/>
<dbReference type="GO" id="GO:0015627">
    <property type="term" value="C:type II protein secretion system complex"/>
    <property type="evidence" value="ECO:0007669"/>
    <property type="project" value="TreeGrafter"/>
</dbReference>
<dbReference type="PANTHER" id="PTHR30332">
    <property type="entry name" value="PROBABLE GENERAL SECRETION PATHWAY PROTEIN D"/>
    <property type="match status" value="1"/>
</dbReference>
<dbReference type="STRING" id="1675527.AIOL_001324"/>
<organism evidence="5 6">
    <name type="scientific">Candidatus Rhodobacter oscarellae</name>
    <dbReference type="NCBI Taxonomy" id="1675527"/>
    <lineage>
        <taxon>Bacteria</taxon>
        <taxon>Pseudomonadati</taxon>
        <taxon>Pseudomonadota</taxon>
        <taxon>Alphaproteobacteria</taxon>
        <taxon>Rhodobacterales</taxon>
        <taxon>Rhodobacter group</taxon>
        <taxon>Rhodobacter</taxon>
    </lineage>
</organism>
<evidence type="ECO:0000259" key="4">
    <source>
        <dbReference type="Pfam" id="PF13629"/>
    </source>
</evidence>
<comment type="similarity">
    <text evidence="1">Belongs to the bacterial secretin family.</text>
</comment>
<feature type="chain" id="PRO_5005317886" evidence="2">
    <location>
        <begin position="19"/>
        <end position="380"/>
    </location>
</feature>
<keyword evidence="6" id="KW-1185">Reference proteome</keyword>
<protein>
    <submittedName>
        <fullName evidence="5">Type II/IV secretion system secretin RcpA/CpaC</fullName>
    </submittedName>
</protein>
<dbReference type="Proteomes" id="UP000037178">
    <property type="component" value="Unassembled WGS sequence"/>
</dbReference>